<evidence type="ECO:0000313" key="3">
    <source>
        <dbReference type="EMBL" id="QYB19857.1"/>
    </source>
</evidence>
<dbReference type="RefSeq" id="YP_009945062.1">
    <property type="nucleotide sequence ID" value="NC_051483.1"/>
</dbReference>
<dbReference type="EMBL" id="MW794303">
    <property type="protein sequence ID" value="QYB19942.1"/>
    <property type="molecule type" value="Genomic_DNA"/>
</dbReference>
<dbReference type="InterPro" id="IPR003647">
    <property type="entry name" value="Intron_nuc_1_rpt"/>
</dbReference>
<feature type="domain" description="Nuclease-associated modular DNA-binding 1" evidence="1">
    <location>
        <begin position="78"/>
        <end position="114"/>
    </location>
</feature>
<sequence>MIINKALIKHGYSKFKLDILEYCDPKDLVKREQYYLDLLSPEYNVLRLAYSSLGYKHTKETMVKVSKNLVNLTENKSIKVKVTNLETNVWQEYVSLREAAKSLETNKTTLKKYILNSIPYKGIYKLESNLTVSNFDSNYINHPSSVQIEVHDLELKTITTYTSIHSTSRALGIGHNTISNFFRRNQIRPYKGRYIFKKVA</sequence>
<dbReference type="EMBL" id="MW794306">
    <property type="protein sequence ID" value="QYB20158.1"/>
    <property type="molecule type" value="Genomic_DNA"/>
</dbReference>
<dbReference type="EMBL" id="MN881998">
    <property type="protein sequence ID" value="QOE17426.1"/>
    <property type="molecule type" value="Genomic_DNA"/>
</dbReference>
<dbReference type="EMBL" id="MW794302">
    <property type="protein sequence ID" value="QYB19857.1"/>
    <property type="molecule type" value="Genomic_DNA"/>
</dbReference>
<dbReference type="NCBIfam" id="TIGR01453">
    <property type="entry name" value="grpIintron_endo"/>
    <property type="match status" value="1"/>
</dbReference>
<dbReference type="Pfam" id="PF07453">
    <property type="entry name" value="NUMOD1"/>
    <property type="match status" value="2"/>
</dbReference>
<evidence type="ECO:0000259" key="1">
    <source>
        <dbReference type="Pfam" id="PF07453"/>
    </source>
</evidence>
<dbReference type="GO" id="GO:0004519">
    <property type="term" value="F:endonuclease activity"/>
    <property type="evidence" value="ECO:0007669"/>
    <property type="project" value="UniProtKB-KW"/>
</dbReference>
<keyword evidence="2" id="KW-0378">Hydrolase</keyword>
<dbReference type="AlphaFoldDB" id="A0A7L8EY88"/>
<geneLocation type="mitochondrion" evidence="2"/>
<proteinExistence type="predicted"/>
<reference evidence="3" key="2">
    <citation type="journal article" date="2021" name="Front. Microbiol.">
        <title>Pan-Mitogenomics Approach Discovers Diversity and Dynamism in the Prominent Brown Rot Fungal Pathogens.</title>
        <authorList>
            <person name="Yildiz G."/>
            <person name="Ozkilinc H."/>
        </authorList>
    </citation>
    <scope>NUCLEOTIDE SEQUENCE</scope>
</reference>
<dbReference type="EMBL" id="MW794304">
    <property type="protein sequence ID" value="QYB20026.1"/>
    <property type="molecule type" value="Genomic_DNA"/>
</dbReference>
<dbReference type="EMBL" id="MW794307">
    <property type="protein sequence ID" value="QYB20270.1"/>
    <property type="molecule type" value="Genomic_DNA"/>
</dbReference>
<dbReference type="InterPro" id="IPR035901">
    <property type="entry name" value="GIY-YIG_endonuc_sf"/>
</dbReference>
<name>A0A7L8EY88_MONLA</name>
<dbReference type="InterPro" id="IPR010896">
    <property type="entry name" value="NUMOD1"/>
</dbReference>
<dbReference type="SMART" id="SM00497">
    <property type="entry name" value="IENR1"/>
    <property type="match status" value="2"/>
</dbReference>
<dbReference type="EMBL" id="MW794305">
    <property type="protein sequence ID" value="QYB20092.1"/>
    <property type="molecule type" value="Genomic_DNA"/>
</dbReference>
<dbReference type="GeneID" id="60235895"/>
<keyword evidence="2" id="KW-0496">Mitochondrion</keyword>
<dbReference type="InterPro" id="IPR006350">
    <property type="entry name" value="Intron_endoG1"/>
</dbReference>
<dbReference type="EMBL" id="MW794308">
    <property type="protein sequence ID" value="QYB20355.1"/>
    <property type="molecule type" value="Genomic_DNA"/>
</dbReference>
<feature type="domain" description="Nuclease-associated modular DNA-binding 1" evidence="1">
    <location>
        <begin position="148"/>
        <end position="180"/>
    </location>
</feature>
<keyword evidence="2" id="KW-0255">Endonuclease</keyword>
<reference evidence="2" key="1">
    <citation type="journal article" date="2020" name="Sci. Rep.">
        <title>First characterization of the complete mitochondrial genome of fungal plant-pathogen Monilinia laxa which represents the mobile intron rich structure.</title>
        <authorList>
            <person name="Yildiz G."/>
            <person name="Ozkilinc H."/>
        </authorList>
    </citation>
    <scope>NUCLEOTIDE SEQUENCE</scope>
</reference>
<dbReference type="SUPFAM" id="SSF64496">
    <property type="entry name" value="DNA-binding domain of intron-encoded endonucleases"/>
    <property type="match status" value="1"/>
</dbReference>
<dbReference type="Gene3D" id="3.40.1440.10">
    <property type="entry name" value="GIY-YIG endonuclease"/>
    <property type="match status" value="1"/>
</dbReference>
<evidence type="ECO:0000313" key="2">
    <source>
        <dbReference type="EMBL" id="QOE17426.1"/>
    </source>
</evidence>
<protein>
    <submittedName>
        <fullName evidence="2">GIY-YIG endonuclease</fullName>
    </submittedName>
</protein>
<organism evidence="2">
    <name type="scientific">Monilinia laxa</name>
    <name type="common">Brown rot fungus</name>
    <name type="synonym">Sclerotinia laxa</name>
    <dbReference type="NCBI Taxonomy" id="61186"/>
    <lineage>
        <taxon>Eukaryota</taxon>
        <taxon>Fungi</taxon>
        <taxon>Dikarya</taxon>
        <taxon>Ascomycota</taxon>
        <taxon>Pezizomycotina</taxon>
        <taxon>Leotiomycetes</taxon>
        <taxon>Helotiales</taxon>
        <taxon>Sclerotiniaceae</taxon>
        <taxon>Monilinia</taxon>
    </lineage>
</organism>
<accession>A0A7L8EY88</accession>
<keyword evidence="2" id="KW-0540">Nuclease</keyword>
<gene>
    <name evidence="2" type="primary">cob</name>
    <name evidence="3" type="synonym">HE</name>
</gene>